<name>A0A2T3AG42_9PEZI</name>
<organism evidence="1 2">
    <name type="scientific">Coniella lustricola</name>
    <dbReference type="NCBI Taxonomy" id="2025994"/>
    <lineage>
        <taxon>Eukaryota</taxon>
        <taxon>Fungi</taxon>
        <taxon>Dikarya</taxon>
        <taxon>Ascomycota</taxon>
        <taxon>Pezizomycotina</taxon>
        <taxon>Sordariomycetes</taxon>
        <taxon>Sordariomycetidae</taxon>
        <taxon>Diaporthales</taxon>
        <taxon>Schizoparmaceae</taxon>
        <taxon>Coniella</taxon>
    </lineage>
</organism>
<dbReference type="AlphaFoldDB" id="A0A2T3AG42"/>
<gene>
    <name evidence="1" type="ORF">BD289DRAFT_126206</name>
</gene>
<keyword evidence="2" id="KW-1185">Reference proteome</keyword>
<dbReference type="InParanoid" id="A0A2T3AG42"/>
<evidence type="ECO:0000313" key="1">
    <source>
        <dbReference type="EMBL" id="PSR97064.1"/>
    </source>
</evidence>
<dbReference type="Proteomes" id="UP000241462">
    <property type="component" value="Unassembled WGS sequence"/>
</dbReference>
<sequence>MLHCDILSSPTWPPRQMLKVVKLICSINEIGEQVHVSRVAASPVWPKQSRARPRTYTPTYDYPPYISICGWPPQRLRSSPRIMYSCKVRELRPPRSTKLDGVGFTTYFTLVSSTSPTGHEATLKRHPTDGFRKEMKNAGDNAEDCMGNLSDTDQLGNVCLVRPALQAWS</sequence>
<evidence type="ECO:0000313" key="2">
    <source>
        <dbReference type="Proteomes" id="UP000241462"/>
    </source>
</evidence>
<dbReference type="EMBL" id="KZ678395">
    <property type="protein sequence ID" value="PSR97064.1"/>
    <property type="molecule type" value="Genomic_DNA"/>
</dbReference>
<reference evidence="1 2" key="1">
    <citation type="journal article" date="2018" name="Mycol. Prog.">
        <title>Coniella lustricola, a new species from submerged detritus.</title>
        <authorList>
            <person name="Raudabaugh D.B."/>
            <person name="Iturriaga T."/>
            <person name="Carver A."/>
            <person name="Mondo S."/>
            <person name="Pangilinan J."/>
            <person name="Lipzen A."/>
            <person name="He G."/>
            <person name="Amirebrahimi M."/>
            <person name="Grigoriev I.V."/>
            <person name="Miller A.N."/>
        </authorList>
    </citation>
    <scope>NUCLEOTIDE SEQUENCE [LARGE SCALE GENOMIC DNA]</scope>
    <source>
        <strain evidence="1 2">B22-T-1</strain>
    </source>
</reference>
<protein>
    <submittedName>
        <fullName evidence="1">Uncharacterized protein</fullName>
    </submittedName>
</protein>
<accession>A0A2T3AG42</accession>
<proteinExistence type="predicted"/>